<evidence type="ECO:0000313" key="9">
    <source>
        <dbReference type="Proteomes" id="UP000299102"/>
    </source>
</evidence>
<dbReference type="Pfam" id="PF00635">
    <property type="entry name" value="Motile_Sperm"/>
    <property type="match status" value="1"/>
</dbReference>
<dbReference type="AlphaFoldDB" id="A0A4C1WVU7"/>
<accession>A0A4C1WVU7</accession>
<evidence type="ECO:0000256" key="3">
    <source>
        <dbReference type="ARBA" id="ARBA00022692"/>
    </source>
</evidence>
<evidence type="ECO:0000256" key="4">
    <source>
        <dbReference type="ARBA" id="ARBA00022989"/>
    </source>
</evidence>
<keyword evidence="9" id="KW-1185">Reference proteome</keyword>
<comment type="similarity">
    <text evidence="2">Belongs to the VAMP-associated protein (VAP) (TC 9.B.17) family.</text>
</comment>
<evidence type="ECO:0000256" key="2">
    <source>
        <dbReference type="ARBA" id="ARBA00008932"/>
    </source>
</evidence>
<keyword evidence="4 6" id="KW-1133">Transmembrane helix</keyword>
<protein>
    <submittedName>
        <fullName evidence="8">Vesicle-associated membrane protein-associated protein A</fullName>
    </submittedName>
</protein>
<comment type="caution">
    <text evidence="8">The sequence shown here is derived from an EMBL/GenBank/DDBJ whole genome shotgun (WGS) entry which is preliminary data.</text>
</comment>
<dbReference type="EMBL" id="BGZK01000644">
    <property type="protein sequence ID" value="GBP54339.1"/>
    <property type="molecule type" value="Genomic_DNA"/>
</dbReference>
<dbReference type="PIRSF" id="PIRSF019693">
    <property type="entry name" value="VAMP-associated"/>
    <property type="match status" value="1"/>
</dbReference>
<evidence type="ECO:0000313" key="8">
    <source>
        <dbReference type="EMBL" id="GBP54339.1"/>
    </source>
</evidence>
<dbReference type="STRING" id="151549.A0A4C1WVU7"/>
<dbReference type="InterPro" id="IPR016763">
    <property type="entry name" value="VAP"/>
</dbReference>
<dbReference type="Gene3D" id="2.60.40.10">
    <property type="entry name" value="Immunoglobulins"/>
    <property type="match status" value="1"/>
</dbReference>
<name>A0A4C1WVU7_EUMVA</name>
<proteinExistence type="inferred from homology"/>
<evidence type="ECO:0000256" key="6">
    <source>
        <dbReference type="SAM" id="Phobius"/>
    </source>
</evidence>
<dbReference type="InterPro" id="IPR013783">
    <property type="entry name" value="Ig-like_fold"/>
</dbReference>
<dbReference type="Proteomes" id="UP000299102">
    <property type="component" value="Unassembled WGS sequence"/>
</dbReference>
<reference evidence="8 9" key="1">
    <citation type="journal article" date="2019" name="Commun. Biol.">
        <title>The bagworm genome reveals a unique fibroin gene that provides high tensile strength.</title>
        <authorList>
            <person name="Kono N."/>
            <person name="Nakamura H."/>
            <person name="Ohtoshi R."/>
            <person name="Tomita M."/>
            <person name="Numata K."/>
            <person name="Arakawa K."/>
        </authorList>
    </citation>
    <scope>NUCLEOTIDE SEQUENCE [LARGE SCALE GENOMIC DNA]</scope>
</reference>
<dbReference type="OrthoDB" id="264603at2759"/>
<feature type="transmembrane region" description="Helical" evidence="6">
    <location>
        <begin position="246"/>
        <end position="267"/>
    </location>
</feature>
<comment type="subcellular location">
    <subcellularLocation>
        <location evidence="1">Membrane</location>
        <topology evidence="1">Single-pass type IV membrane protein</topology>
    </subcellularLocation>
</comment>
<keyword evidence="3 6" id="KW-0812">Transmembrane</keyword>
<dbReference type="InterPro" id="IPR000535">
    <property type="entry name" value="MSP_dom"/>
</dbReference>
<evidence type="ECO:0000256" key="5">
    <source>
        <dbReference type="ARBA" id="ARBA00023136"/>
    </source>
</evidence>
<dbReference type="GO" id="GO:0061817">
    <property type="term" value="P:endoplasmic reticulum-plasma membrane tethering"/>
    <property type="evidence" value="ECO:0007669"/>
    <property type="project" value="TreeGrafter"/>
</dbReference>
<dbReference type="PANTHER" id="PTHR10809:SF6">
    <property type="entry name" value="AT11025P-RELATED"/>
    <property type="match status" value="1"/>
</dbReference>
<dbReference type="GO" id="GO:0005789">
    <property type="term" value="C:endoplasmic reticulum membrane"/>
    <property type="evidence" value="ECO:0007669"/>
    <property type="project" value="InterPro"/>
</dbReference>
<gene>
    <name evidence="8" type="primary">VAPA</name>
    <name evidence="8" type="ORF">EVAR_38573_1</name>
</gene>
<dbReference type="InterPro" id="IPR008962">
    <property type="entry name" value="PapD-like_sf"/>
</dbReference>
<dbReference type="GO" id="GO:0033149">
    <property type="term" value="F:FFAT motif binding"/>
    <property type="evidence" value="ECO:0007669"/>
    <property type="project" value="TreeGrafter"/>
</dbReference>
<dbReference type="GO" id="GO:0005886">
    <property type="term" value="C:plasma membrane"/>
    <property type="evidence" value="ECO:0007669"/>
    <property type="project" value="TreeGrafter"/>
</dbReference>
<dbReference type="PROSITE" id="PS50202">
    <property type="entry name" value="MSP"/>
    <property type="match status" value="1"/>
</dbReference>
<feature type="domain" description="MSP" evidence="7">
    <location>
        <begin position="5"/>
        <end position="126"/>
    </location>
</feature>
<evidence type="ECO:0000256" key="1">
    <source>
        <dbReference type="ARBA" id="ARBA00004211"/>
    </source>
</evidence>
<evidence type="ECO:0000259" key="7">
    <source>
        <dbReference type="PROSITE" id="PS50202"/>
    </source>
</evidence>
<dbReference type="PANTHER" id="PTHR10809">
    <property type="entry name" value="VESICLE-ASSOCIATED MEMBRANE PROTEIN-ASSOCIATED PROTEIN"/>
    <property type="match status" value="1"/>
</dbReference>
<sequence length="268" mass="30103">MPNQVLLVEPRNELEFKVDHAGLFLKDASSYMWLTNPTTDSVMFKIKTTAPKKYCVRPNSGTLAPNSKIEIAITPQTSYVNPAERTKHKFMVQSIIAPSDLANIDQIWKEVSSDQLMDYKLRCSFSTEASLHSSVNNTNDTLKRDSDSINHLNSKNVIGQIQNKPIEKLKDDFKTSTPIKSASSKIDNQITDIATTEINQLREEGKKLSYENLRLKEEILRLRQAAGDSRNQYEPEATSQVNDVAMVPWLVTAVCMALIGVIVGKFVI</sequence>
<dbReference type="SUPFAM" id="SSF49354">
    <property type="entry name" value="PapD-like"/>
    <property type="match status" value="1"/>
</dbReference>
<keyword evidence="5 6" id="KW-0472">Membrane</keyword>
<dbReference type="GO" id="GO:0090158">
    <property type="term" value="P:endoplasmic reticulum membrane organization"/>
    <property type="evidence" value="ECO:0007669"/>
    <property type="project" value="TreeGrafter"/>
</dbReference>
<organism evidence="8 9">
    <name type="scientific">Eumeta variegata</name>
    <name type="common">Bagworm moth</name>
    <name type="synonym">Eumeta japonica</name>
    <dbReference type="NCBI Taxonomy" id="151549"/>
    <lineage>
        <taxon>Eukaryota</taxon>
        <taxon>Metazoa</taxon>
        <taxon>Ecdysozoa</taxon>
        <taxon>Arthropoda</taxon>
        <taxon>Hexapoda</taxon>
        <taxon>Insecta</taxon>
        <taxon>Pterygota</taxon>
        <taxon>Neoptera</taxon>
        <taxon>Endopterygota</taxon>
        <taxon>Lepidoptera</taxon>
        <taxon>Glossata</taxon>
        <taxon>Ditrysia</taxon>
        <taxon>Tineoidea</taxon>
        <taxon>Psychidae</taxon>
        <taxon>Oiketicinae</taxon>
        <taxon>Eumeta</taxon>
    </lineage>
</organism>